<evidence type="ECO:0000256" key="1">
    <source>
        <dbReference type="SAM" id="MobiDB-lite"/>
    </source>
</evidence>
<dbReference type="InterPro" id="IPR036397">
    <property type="entry name" value="RNaseH_sf"/>
</dbReference>
<feature type="non-terminal residue" evidence="3">
    <location>
        <position position="1"/>
    </location>
</feature>
<dbReference type="Pfam" id="PF13358">
    <property type="entry name" value="DDE_3"/>
    <property type="match status" value="1"/>
</dbReference>
<feature type="region of interest" description="Disordered" evidence="1">
    <location>
        <begin position="499"/>
        <end position="597"/>
    </location>
</feature>
<protein>
    <recommendedName>
        <fullName evidence="2">Tc1-like transposase DDE domain-containing protein</fullName>
    </recommendedName>
</protein>
<comment type="caution">
    <text evidence="3">The sequence shown here is derived from an EMBL/GenBank/DDBJ whole genome shotgun (WGS) entry which is preliminary data.</text>
</comment>
<evidence type="ECO:0000313" key="4">
    <source>
        <dbReference type="Proteomes" id="UP001176940"/>
    </source>
</evidence>
<feature type="compositionally biased region" description="Basic and acidic residues" evidence="1">
    <location>
        <begin position="146"/>
        <end position="166"/>
    </location>
</feature>
<reference evidence="3" key="1">
    <citation type="submission" date="2023-07" db="EMBL/GenBank/DDBJ databases">
        <authorList>
            <person name="Stuckert A."/>
        </authorList>
    </citation>
    <scope>NUCLEOTIDE SEQUENCE</scope>
</reference>
<feature type="domain" description="Tc1-like transposase DDE" evidence="2">
    <location>
        <begin position="405"/>
        <end position="468"/>
    </location>
</feature>
<feature type="compositionally biased region" description="Polar residues" evidence="1">
    <location>
        <begin position="508"/>
        <end position="522"/>
    </location>
</feature>
<evidence type="ECO:0000259" key="2">
    <source>
        <dbReference type="Pfam" id="PF13358"/>
    </source>
</evidence>
<organism evidence="3 4">
    <name type="scientific">Ranitomeya imitator</name>
    <name type="common">mimic poison frog</name>
    <dbReference type="NCBI Taxonomy" id="111125"/>
    <lineage>
        <taxon>Eukaryota</taxon>
        <taxon>Metazoa</taxon>
        <taxon>Chordata</taxon>
        <taxon>Craniata</taxon>
        <taxon>Vertebrata</taxon>
        <taxon>Euteleostomi</taxon>
        <taxon>Amphibia</taxon>
        <taxon>Batrachia</taxon>
        <taxon>Anura</taxon>
        <taxon>Neobatrachia</taxon>
        <taxon>Hyloidea</taxon>
        <taxon>Dendrobatidae</taxon>
        <taxon>Dendrobatinae</taxon>
        <taxon>Ranitomeya</taxon>
    </lineage>
</organism>
<proteinExistence type="predicted"/>
<sequence>PQVSNDILEGSFPSSVTFSSVSEFHESLGNQFTSCEELGKFCREKTFPKIMEAMENILVKQIDEAATQGEVIIMGDFNYPEIDWGIETLQFQQRTPALSIFTCSSCGSLSSTDAQQRARTDYITAPSDLSVTARGSWRRSRTGTRSRPESKPYWRNSRMEGMEKARGGRPRSLHHEKKAFQLRVNIGLLSAALRLVTRCLPWLPGDFGIVEDSFNDAEVFPLIVGRWRAVCVTALQRPNSDAAAIRIVVGIAAESLKCDGTLRAWVLSKTSTDIILNLHLEEGIHMGLIKQNMKEFLLDGNQGKHRVTKRGPTLSYPMFTLVTGIVGRWRAICVTALQRPNSDAAAIRIVDGNQGKHRVTKRGPVLSYPMFTLVTGDLGIVGRWRAVCVTALQRPNSDAAAIRIVVGIAAASLSVTHTARATKEWLRKKHFKVLEWPSQSPDLNPIENLWRELKVRVAKRKAKNITALEEICMEEWANIPTTYTPPPWLKIVPSKFRTDDNLDDSDESPSTARSVPCTSGSETEAPADPTSATQPDEQVSDAAETSTDAGLGSTQITAPTTSQTAAPAPQAASTSNLPQYLSHTLRDRRTRRHEQPRMLPELIDARVLSILNSMTPENSVDRFCRSLSPCLGKVPDDRQEQVRAAILTLIAASQGKQDPNPVLGPIEQWRAAQHQIQMPSATNITHPQIKHNNHSKCLHPHPCFHLLHPDIVIHKCMLLFGFLLPVATPKNMYKYLIQPQCLLPVLLVSNMSKCLIQPQCLMSMPLVSNMCKCLIQPQCLMPVPLVSNIGKCLIQAPPTANIRKQCPPACLWVIVVVFILLRHSPTICHQGTRHLW</sequence>
<dbReference type="Gene3D" id="3.30.420.10">
    <property type="entry name" value="Ribonuclease H-like superfamily/Ribonuclease H"/>
    <property type="match status" value="1"/>
</dbReference>
<gene>
    <name evidence="3" type="ORF">RIMI_LOCUS17173342</name>
</gene>
<feature type="compositionally biased region" description="Low complexity" evidence="1">
    <location>
        <begin position="553"/>
        <end position="575"/>
    </location>
</feature>
<feature type="compositionally biased region" description="Polar residues" evidence="1">
    <location>
        <begin position="530"/>
        <end position="548"/>
    </location>
</feature>
<name>A0ABN9M6N2_9NEOB</name>
<keyword evidence="4" id="KW-1185">Reference proteome</keyword>
<dbReference type="EMBL" id="CAUEEQ010049497">
    <property type="protein sequence ID" value="CAJ0960191.1"/>
    <property type="molecule type" value="Genomic_DNA"/>
</dbReference>
<dbReference type="InterPro" id="IPR038717">
    <property type="entry name" value="Tc1-like_DDE_dom"/>
</dbReference>
<dbReference type="Proteomes" id="UP001176940">
    <property type="component" value="Unassembled WGS sequence"/>
</dbReference>
<accession>A0ABN9M6N2</accession>
<feature type="region of interest" description="Disordered" evidence="1">
    <location>
        <begin position="134"/>
        <end position="170"/>
    </location>
</feature>
<evidence type="ECO:0000313" key="3">
    <source>
        <dbReference type="EMBL" id="CAJ0960191.1"/>
    </source>
</evidence>